<dbReference type="GO" id="GO:0036055">
    <property type="term" value="F:protein-succinyllysine desuccinylase activity"/>
    <property type="evidence" value="ECO:0007669"/>
    <property type="project" value="InterPro"/>
</dbReference>
<evidence type="ECO:0000256" key="2">
    <source>
        <dbReference type="PROSITE-ProRule" id="PRU00236"/>
    </source>
</evidence>
<comment type="caution">
    <text evidence="4">The sequence shown here is derived from an EMBL/GenBank/DDBJ whole genome shotgun (WGS) entry which is preliminary data.</text>
</comment>
<protein>
    <recommendedName>
        <fullName evidence="1">protein acetyllysine N-acetyltransferase</fullName>
        <ecNumber evidence="1">2.3.1.286</ecNumber>
    </recommendedName>
</protein>
<proteinExistence type="predicted"/>
<comment type="caution">
    <text evidence="2">Lacks conserved residue(s) required for the propagation of feature annotation.</text>
</comment>
<dbReference type="RefSeq" id="WP_219288966.1">
    <property type="nucleotide sequence ID" value="NZ_RPHB01000004.1"/>
</dbReference>
<dbReference type="PANTHER" id="PTHR11085:SF4">
    <property type="entry name" value="NAD-DEPENDENT PROTEIN DEACYLASE"/>
    <property type="match status" value="1"/>
</dbReference>
<reference evidence="4 5" key="1">
    <citation type="journal article" date="2020" name="Syst. Appl. Microbiol.">
        <title>Arthrospiribacter ruber gen. nov., sp. nov., a novel bacterium isolated from Arthrospira cultures.</title>
        <authorList>
            <person name="Waleron M."/>
            <person name="Misztak A."/>
            <person name="Waleron M.M."/>
            <person name="Furmaniak M."/>
            <person name="Mrozik A."/>
            <person name="Waleron K."/>
        </authorList>
    </citation>
    <scope>NUCLEOTIDE SEQUENCE [LARGE SCALE GENOMIC DNA]</scope>
    <source>
        <strain evidence="4 5">DPMB0001</strain>
    </source>
</reference>
<dbReference type="InterPro" id="IPR003000">
    <property type="entry name" value="Sirtuin"/>
</dbReference>
<dbReference type="GO" id="GO:0017136">
    <property type="term" value="F:histone deacetylase activity, NAD-dependent"/>
    <property type="evidence" value="ECO:0007669"/>
    <property type="project" value="TreeGrafter"/>
</dbReference>
<evidence type="ECO:0000256" key="1">
    <source>
        <dbReference type="ARBA" id="ARBA00012928"/>
    </source>
</evidence>
<dbReference type="InterPro" id="IPR027546">
    <property type="entry name" value="Sirtuin_class_III"/>
</dbReference>
<evidence type="ECO:0000259" key="3">
    <source>
        <dbReference type="PROSITE" id="PS50305"/>
    </source>
</evidence>
<dbReference type="GO" id="GO:0070403">
    <property type="term" value="F:NAD+ binding"/>
    <property type="evidence" value="ECO:0007669"/>
    <property type="project" value="InterPro"/>
</dbReference>
<accession>A0A951IXX1</accession>
<dbReference type="InterPro" id="IPR026590">
    <property type="entry name" value="Ssirtuin_cat_dom"/>
</dbReference>
<keyword evidence="5" id="KW-1185">Reference proteome</keyword>
<dbReference type="PROSITE" id="PS50305">
    <property type="entry name" value="SIRTUIN"/>
    <property type="match status" value="1"/>
</dbReference>
<sequence>MKKLVVLTGAGISAESGISTFRDSGGLWEGHDVMEVASPEGWRKNKELVLDFYNKRRKQALTVMPNEGHKELFRLEKFFDVTIITQNVDNLHERAGSSNVLHLHGELFKSQSTVDPRLVYEMEGWEIKLGDKCEKGSQLRPFIVWFGELVPMIEPAMDISAKADIFAVIGTSLNVYPAAGLIRYASETCPKYIVDVKVPETGVIPNLKKIEAPASIGTKQMADELIEKYA</sequence>
<dbReference type="EMBL" id="RPHB01000004">
    <property type="protein sequence ID" value="MBW3468139.1"/>
    <property type="molecule type" value="Genomic_DNA"/>
</dbReference>
<dbReference type="EC" id="2.3.1.286" evidence="1"/>
<organism evidence="4 5">
    <name type="scientific">Arthrospiribacter ruber</name>
    <dbReference type="NCBI Taxonomy" id="2487934"/>
    <lineage>
        <taxon>Bacteria</taxon>
        <taxon>Pseudomonadati</taxon>
        <taxon>Bacteroidota</taxon>
        <taxon>Cytophagia</taxon>
        <taxon>Cytophagales</taxon>
        <taxon>Cyclobacteriaceae</taxon>
        <taxon>Arthrospiribacter</taxon>
    </lineage>
</organism>
<dbReference type="PANTHER" id="PTHR11085">
    <property type="entry name" value="NAD-DEPENDENT PROTEIN DEACYLASE SIRTUIN-5, MITOCHONDRIAL-RELATED"/>
    <property type="match status" value="1"/>
</dbReference>
<evidence type="ECO:0000313" key="5">
    <source>
        <dbReference type="Proteomes" id="UP000727490"/>
    </source>
</evidence>
<dbReference type="Pfam" id="PF02146">
    <property type="entry name" value="SIR2"/>
    <property type="match status" value="1"/>
</dbReference>
<feature type="domain" description="Deacetylase sirtuin-type" evidence="3">
    <location>
        <begin position="1"/>
        <end position="230"/>
    </location>
</feature>
<evidence type="ECO:0000313" key="4">
    <source>
        <dbReference type="EMBL" id="MBW3468139.1"/>
    </source>
</evidence>
<name>A0A951IXX1_9BACT</name>
<dbReference type="CDD" id="cd01412">
    <property type="entry name" value="SIRT5_Af1_CobB"/>
    <property type="match status" value="1"/>
</dbReference>
<dbReference type="GO" id="GO:0036054">
    <property type="term" value="F:protein-malonyllysine demalonylase activity"/>
    <property type="evidence" value="ECO:0007669"/>
    <property type="project" value="InterPro"/>
</dbReference>
<dbReference type="InterPro" id="IPR050134">
    <property type="entry name" value="NAD-dep_sirtuin_deacylases"/>
</dbReference>
<dbReference type="AlphaFoldDB" id="A0A951IXX1"/>
<dbReference type="Proteomes" id="UP000727490">
    <property type="component" value="Unassembled WGS sequence"/>
</dbReference>
<gene>
    <name evidence="4" type="ORF">EGN73_09980</name>
</gene>